<comment type="caution">
    <text evidence="3">The sequence shown here is derived from an EMBL/GenBank/DDBJ whole genome shotgun (WGS) entry which is preliminary data.</text>
</comment>
<dbReference type="Pfam" id="PF12706">
    <property type="entry name" value="Lactamase_B_2"/>
    <property type="match status" value="1"/>
</dbReference>
<dbReference type="InterPro" id="IPR001279">
    <property type="entry name" value="Metallo-B-lactamas"/>
</dbReference>
<evidence type="ECO:0000313" key="4">
    <source>
        <dbReference type="Proteomes" id="UP000191672"/>
    </source>
</evidence>
<organism evidence="3 4">
    <name type="scientific">Penicillium antarcticum</name>
    <dbReference type="NCBI Taxonomy" id="416450"/>
    <lineage>
        <taxon>Eukaryota</taxon>
        <taxon>Fungi</taxon>
        <taxon>Dikarya</taxon>
        <taxon>Ascomycota</taxon>
        <taxon>Pezizomycotina</taxon>
        <taxon>Eurotiomycetes</taxon>
        <taxon>Eurotiomycetidae</taxon>
        <taxon>Eurotiales</taxon>
        <taxon>Aspergillaceae</taxon>
        <taxon>Penicillium</taxon>
    </lineage>
</organism>
<dbReference type="PANTHER" id="PTHR43546:SF9">
    <property type="entry name" value="L-ASCORBATE-6-PHOSPHATE LACTONASE ULAG-RELATED"/>
    <property type="match status" value="1"/>
</dbReference>
<dbReference type="InterPro" id="IPR036866">
    <property type="entry name" value="RibonucZ/Hydroxyglut_hydro"/>
</dbReference>
<name>A0A1V6QD36_9EURO</name>
<keyword evidence="4" id="KW-1185">Reference proteome</keyword>
<dbReference type="PANTHER" id="PTHR43546">
    <property type="entry name" value="UPF0173 METAL-DEPENDENT HYDROLASE MJ1163-RELATED"/>
    <property type="match status" value="1"/>
</dbReference>
<dbReference type="SUPFAM" id="SSF56281">
    <property type="entry name" value="Metallo-hydrolase/oxidoreductase"/>
    <property type="match status" value="1"/>
</dbReference>
<gene>
    <name evidence="3" type="ORF">PENANT_c006G05940</name>
</gene>
<evidence type="ECO:0000313" key="3">
    <source>
        <dbReference type="EMBL" id="OQD87130.1"/>
    </source>
</evidence>
<dbReference type="OrthoDB" id="332863at2759"/>
<dbReference type="InterPro" id="IPR050114">
    <property type="entry name" value="UPF0173_UPF0282_UlaG_hydrolase"/>
</dbReference>
<dbReference type="Proteomes" id="UP000191672">
    <property type="component" value="Unassembled WGS sequence"/>
</dbReference>
<keyword evidence="1" id="KW-0378">Hydrolase</keyword>
<reference evidence="4" key="1">
    <citation type="journal article" date="2017" name="Nat. Microbiol.">
        <title>Global analysis of biosynthetic gene clusters reveals vast potential of secondary metabolite production in Penicillium species.</title>
        <authorList>
            <person name="Nielsen J.C."/>
            <person name="Grijseels S."/>
            <person name="Prigent S."/>
            <person name="Ji B."/>
            <person name="Dainat J."/>
            <person name="Nielsen K.F."/>
            <person name="Frisvad J.C."/>
            <person name="Workman M."/>
            <person name="Nielsen J."/>
        </authorList>
    </citation>
    <scope>NUCLEOTIDE SEQUENCE [LARGE SCALE GENOMIC DNA]</scope>
    <source>
        <strain evidence="4">IBT 31811</strain>
    </source>
</reference>
<feature type="domain" description="Metallo-beta-lactamase" evidence="2">
    <location>
        <begin position="29"/>
        <end position="228"/>
    </location>
</feature>
<evidence type="ECO:0000259" key="2">
    <source>
        <dbReference type="Pfam" id="PF12706"/>
    </source>
</evidence>
<dbReference type="GO" id="GO:0016787">
    <property type="term" value="F:hydrolase activity"/>
    <property type="evidence" value="ECO:0007669"/>
    <property type="project" value="UniProtKB-KW"/>
</dbReference>
<dbReference type="EMBL" id="MDYN01000006">
    <property type="protein sequence ID" value="OQD87130.1"/>
    <property type="molecule type" value="Genomic_DNA"/>
</dbReference>
<dbReference type="AlphaFoldDB" id="A0A1V6QD36"/>
<protein>
    <recommendedName>
        <fullName evidence="2">Metallo-beta-lactamase domain-containing protein</fullName>
    </recommendedName>
</protein>
<sequence length="266" mass="28537">MSPSNLNSNITITHIGTATAIIDIDGVKLLTDPVFSPAGTEFDMGLAVLKIHETPALGLEDLPPIDAVLLSHEDHPDNLDPLGRQLLDGRLVFTTMDGAKNLAPRPAVRGMKPWETVTVNIGGKPFEVTGTPCQHLPGGECTGFVLTTPSFGTSPDGLPNAIWFSGDTVYFEELNQIASKFHVMAAIVNLGDARAPLPEGPLQITMDGKQAADLLKAFKADVLVPMHYESWGHFTQGGDELAKVFAEEGIEDQVCWLVPGNSKKVF</sequence>
<accession>A0A1V6QD36</accession>
<evidence type="ECO:0000256" key="1">
    <source>
        <dbReference type="ARBA" id="ARBA00022801"/>
    </source>
</evidence>
<dbReference type="Gene3D" id="3.60.15.10">
    <property type="entry name" value="Ribonuclease Z/Hydroxyacylglutathione hydrolase-like"/>
    <property type="match status" value="1"/>
</dbReference>
<proteinExistence type="predicted"/>